<comment type="caution">
    <text evidence="1">The sequence shown here is derived from an EMBL/GenBank/DDBJ whole genome shotgun (WGS) entry which is preliminary data.</text>
</comment>
<accession>A0ACB8UQQ4</accession>
<sequence>MTTMKKQPPVTAGGFLDHRLEALGATIEASSTESLISITDTATVEHEDEPPAYSEHNESSSLIQNHENSLHVLTGGSNAYEIPGGRVHTSKREGKTYTISLAPYLSSNAEVLYKFFKLQAALPPLVFVSVKGTHTLTRRNGDKQISSETVTDFDFLVDGSDTILPPAGRLNRAFQVLKVIQDNDGILAYRGGRFRSTNKSGLWKKGRNSLLEDGAQPGTGPTLEEWCQRFCNDKSSIKSFTLHRDIVNWNFELIRREIISIIRMTNYRGVISVSPFIRQSRVTIYSPSLLNRLRTNSFVWWVCVILQLWIITWPLLILLERRYEIVRVEHHVSRGSVYASPGGSEGGWVAMFSPAIKAAALGKRTGEVVTKADIPRGEEMLRDVQSQQLEQERQDRMIRGEATWADSVVGIVRGLSDMTRQWNTDRGWGGDE</sequence>
<dbReference type="EMBL" id="JALBCA010000095">
    <property type="protein sequence ID" value="KAI2383226.1"/>
    <property type="molecule type" value="Genomic_DNA"/>
</dbReference>
<name>A0ACB8UQQ4_9EURO</name>
<organism evidence="1">
    <name type="scientific">Ophidiomyces ophidiicola</name>
    <dbReference type="NCBI Taxonomy" id="1387563"/>
    <lineage>
        <taxon>Eukaryota</taxon>
        <taxon>Fungi</taxon>
        <taxon>Dikarya</taxon>
        <taxon>Ascomycota</taxon>
        <taxon>Pezizomycotina</taxon>
        <taxon>Eurotiomycetes</taxon>
        <taxon>Eurotiomycetidae</taxon>
        <taxon>Onygenales</taxon>
        <taxon>Onygenaceae</taxon>
        <taxon>Ophidiomyces</taxon>
    </lineage>
</organism>
<gene>
    <name evidence="1" type="ORF">LOY88_005395</name>
</gene>
<protein>
    <submittedName>
        <fullName evidence="1">Uncharacterized protein</fullName>
    </submittedName>
</protein>
<proteinExistence type="predicted"/>
<evidence type="ECO:0000313" key="1">
    <source>
        <dbReference type="EMBL" id="KAI2383226.1"/>
    </source>
</evidence>
<reference evidence="1" key="1">
    <citation type="journal article" date="2022" name="bioRxiv">
        <title>Population genetic analysis of Ophidiomyces ophidiicola, the causative agent of snake fungal disease, indicates recent introductions to the USA.</title>
        <authorList>
            <person name="Ladner J.T."/>
            <person name="Palmer J.M."/>
            <person name="Ettinger C.L."/>
            <person name="Stajich J.E."/>
            <person name="Farrell T.M."/>
            <person name="Glorioso B.M."/>
            <person name="Lawson B."/>
            <person name="Price S.J."/>
            <person name="Stengle A.G."/>
            <person name="Grear D.A."/>
            <person name="Lorch J.M."/>
        </authorList>
    </citation>
    <scope>NUCLEOTIDE SEQUENCE</scope>
    <source>
        <strain evidence="1">NWHC 24266-5</strain>
    </source>
</reference>